<dbReference type="GO" id="GO:0005460">
    <property type="term" value="F:UDP-glucose transmembrane transporter activity"/>
    <property type="evidence" value="ECO:0007669"/>
    <property type="project" value="TreeGrafter"/>
</dbReference>
<feature type="transmembrane region" description="Helical" evidence="9">
    <location>
        <begin position="132"/>
        <end position="152"/>
    </location>
</feature>
<dbReference type="SUPFAM" id="SSF103481">
    <property type="entry name" value="Multidrug resistance efflux transporter EmrE"/>
    <property type="match status" value="1"/>
</dbReference>
<dbReference type="eggNOG" id="KOG1581">
    <property type="taxonomic scope" value="Eukaryota"/>
</dbReference>
<evidence type="ECO:0000313" key="10">
    <source>
        <dbReference type="EMBL" id="EIE26718.1"/>
    </source>
</evidence>
<evidence type="ECO:0000256" key="6">
    <source>
        <dbReference type="ARBA" id="ARBA00022824"/>
    </source>
</evidence>
<dbReference type="STRING" id="574566.I0Z7U9"/>
<dbReference type="Pfam" id="PF08449">
    <property type="entry name" value="UAA"/>
    <property type="match status" value="1"/>
</dbReference>
<feature type="transmembrane region" description="Helical" evidence="9">
    <location>
        <begin position="269"/>
        <end position="288"/>
    </location>
</feature>
<reference evidence="10 11" key="1">
    <citation type="journal article" date="2012" name="Genome Biol.">
        <title>The genome of the polar eukaryotic microalga coccomyxa subellipsoidea reveals traits of cold adaptation.</title>
        <authorList>
            <person name="Blanc G."/>
            <person name="Agarkova I."/>
            <person name="Grimwood J."/>
            <person name="Kuo A."/>
            <person name="Brueggeman A."/>
            <person name="Dunigan D."/>
            <person name="Gurnon J."/>
            <person name="Ladunga I."/>
            <person name="Lindquist E."/>
            <person name="Lucas S."/>
            <person name="Pangilinan J."/>
            <person name="Proschold T."/>
            <person name="Salamov A."/>
            <person name="Schmutz J."/>
            <person name="Weeks D."/>
            <person name="Yamada T."/>
            <person name="Claverie J.M."/>
            <person name="Grigoriev I."/>
            <person name="Van Etten J."/>
            <person name="Lomsadze A."/>
            <person name="Borodovsky M."/>
        </authorList>
    </citation>
    <scope>NUCLEOTIDE SEQUENCE [LARGE SCALE GENOMIC DNA]</scope>
    <source>
        <strain evidence="10 11">C-169</strain>
    </source>
</reference>
<feature type="transmembrane region" description="Helical" evidence="9">
    <location>
        <begin position="49"/>
        <end position="69"/>
    </location>
</feature>
<sequence length="333" mass="36299">MADLKTVGLLLLCAGGIYASYLTQGVVQEVLATKKFGPDGRAFTHLKALNGVQSIACFLWAAALLLLPFSQRPKGAVYAPWTAYWKPGVTNSIGPALGSEALKNISYPAQVLAKSCKMIPVMLMGTLIGGKFYSSLEYGCAIMIAAGISIFAQQSSSKVISKLVAPNAPLGYGLCSLNLFFDGYTNAMQDIIHKKHKDTSALWSMCWMNFWCSLYNCVYLFVVTSAGWDLLTFCRAFPEAGWYIALFCLCGAIGQLFIFGTIKRFGSLVNTLICTTRKFFNILLSVLWNGNPLLPQQWLAVLLVFAGLLTSSIAKSGKKKVVAEVSKEEKKVQ</sequence>
<dbReference type="GeneID" id="17044728"/>
<gene>
    <name evidence="10" type="ORF">COCSUDRAFT_12164</name>
</gene>
<evidence type="ECO:0000256" key="4">
    <source>
        <dbReference type="ARBA" id="ARBA00022448"/>
    </source>
</evidence>
<evidence type="ECO:0000313" key="11">
    <source>
        <dbReference type="Proteomes" id="UP000007264"/>
    </source>
</evidence>
<comment type="similarity">
    <text evidence="3">Belongs to the nucleotide-sugar transporter family. SLC35B subfamily.</text>
</comment>
<accession>I0Z7U9</accession>
<evidence type="ECO:0000256" key="8">
    <source>
        <dbReference type="ARBA" id="ARBA00023136"/>
    </source>
</evidence>
<feature type="transmembrane region" description="Helical" evidence="9">
    <location>
        <begin position="164"/>
        <end position="181"/>
    </location>
</feature>
<dbReference type="Proteomes" id="UP000007264">
    <property type="component" value="Unassembled WGS sequence"/>
</dbReference>
<evidence type="ECO:0000256" key="1">
    <source>
        <dbReference type="ARBA" id="ARBA00004477"/>
    </source>
</evidence>
<keyword evidence="5 9" id="KW-0812">Transmembrane</keyword>
<organism evidence="10 11">
    <name type="scientific">Coccomyxa subellipsoidea (strain C-169)</name>
    <name type="common">Green microalga</name>
    <dbReference type="NCBI Taxonomy" id="574566"/>
    <lineage>
        <taxon>Eukaryota</taxon>
        <taxon>Viridiplantae</taxon>
        <taxon>Chlorophyta</taxon>
        <taxon>core chlorophytes</taxon>
        <taxon>Trebouxiophyceae</taxon>
        <taxon>Trebouxiophyceae incertae sedis</taxon>
        <taxon>Coccomyxaceae</taxon>
        <taxon>Coccomyxa</taxon>
        <taxon>Coccomyxa subellipsoidea</taxon>
    </lineage>
</organism>
<evidence type="ECO:0000256" key="5">
    <source>
        <dbReference type="ARBA" id="ARBA00022692"/>
    </source>
</evidence>
<dbReference type="AlphaFoldDB" id="I0Z7U9"/>
<dbReference type="InterPro" id="IPR037185">
    <property type="entry name" value="EmrE-like"/>
</dbReference>
<keyword evidence="8 9" id="KW-0472">Membrane</keyword>
<comment type="subcellular location">
    <subcellularLocation>
        <location evidence="1">Endoplasmic reticulum membrane</location>
        <topology evidence="1">Multi-pass membrane protein</topology>
    </subcellularLocation>
</comment>
<evidence type="ECO:0000256" key="2">
    <source>
        <dbReference type="ARBA" id="ARBA00008349"/>
    </source>
</evidence>
<keyword evidence="7 9" id="KW-1133">Transmembrane helix</keyword>
<keyword evidence="11" id="KW-1185">Reference proteome</keyword>
<evidence type="ECO:0000256" key="3">
    <source>
        <dbReference type="ARBA" id="ARBA00010694"/>
    </source>
</evidence>
<dbReference type="PANTHER" id="PTHR10778">
    <property type="entry name" value="SOLUTE CARRIER FAMILY 35 MEMBER B"/>
    <property type="match status" value="1"/>
</dbReference>
<feature type="transmembrane region" description="Helical" evidence="9">
    <location>
        <begin position="294"/>
        <end position="314"/>
    </location>
</feature>
<dbReference type="GO" id="GO:0005459">
    <property type="term" value="F:UDP-galactose transmembrane transporter activity"/>
    <property type="evidence" value="ECO:0007669"/>
    <property type="project" value="TreeGrafter"/>
</dbReference>
<dbReference type="OrthoDB" id="1601at2759"/>
<comment type="similarity">
    <text evidence="2">Belongs to the nucleotide-sugar transporter family. UDP-galactose:UMP antiporter (TC 2.A.7.11) subfamily.</text>
</comment>
<comment type="caution">
    <text evidence="10">The sequence shown here is derived from an EMBL/GenBank/DDBJ whole genome shotgun (WGS) entry which is preliminary data.</text>
</comment>
<dbReference type="KEGG" id="csl:COCSUDRAFT_12164"/>
<proteinExistence type="inferred from homology"/>
<dbReference type="RefSeq" id="XP_005651262.1">
    <property type="nucleotide sequence ID" value="XM_005651205.1"/>
</dbReference>
<dbReference type="GO" id="GO:0000139">
    <property type="term" value="C:Golgi membrane"/>
    <property type="evidence" value="ECO:0007669"/>
    <property type="project" value="TreeGrafter"/>
</dbReference>
<feature type="transmembrane region" description="Helical" evidence="9">
    <location>
        <begin position="242"/>
        <end position="262"/>
    </location>
</feature>
<keyword evidence="4" id="KW-0813">Transport</keyword>
<evidence type="ECO:0000256" key="9">
    <source>
        <dbReference type="SAM" id="Phobius"/>
    </source>
</evidence>
<dbReference type="EMBL" id="AGSI01000002">
    <property type="protein sequence ID" value="EIE26718.1"/>
    <property type="molecule type" value="Genomic_DNA"/>
</dbReference>
<feature type="transmembrane region" description="Helical" evidence="9">
    <location>
        <begin position="202"/>
        <end position="222"/>
    </location>
</feature>
<dbReference type="PANTHER" id="PTHR10778:SF10">
    <property type="entry name" value="SOLUTE CARRIER FAMILY 35 MEMBER B1"/>
    <property type="match status" value="1"/>
</dbReference>
<protein>
    <submittedName>
        <fullName evidence="10">UDP galactose transporter</fullName>
    </submittedName>
</protein>
<dbReference type="InterPro" id="IPR013657">
    <property type="entry name" value="SCL35B1-4/HUT1"/>
</dbReference>
<keyword evidence="6" id="KW-0256">Endoplasmic reticulum</keyword>
<name>I0Z7U9_COCSC</name>
<evidence type="ECO:0000256" key="7">
    <source>
        <dbReference type="ARBA" id="ARBA00022989"/>
    </source>
</evidence>
<dbReference type="GO" id="GO:0005789">
    <property type="term" value="C:endoplasmic reticulum membrane"/>
    <property type="evidence" value="ECO:0007669"/>
    <property type="project" value="UniProtKB-SubCell"/>
</dbReference>